<evidence type="ECO:0000256" key="1">
    <source>
        <dbReference type="ARBA" id="ARBA00004418"/>
    </source>
</evidence>
<keyword evidence="5" id="KW-1015">Disulfide bond</keyword>
<keyword evidence="11" id="KW-1185">Reference proteome</keyword>
<evidence type="ECO:0000256" key="5">
    <source>
        <dbReference type="ARBA" id="ARBA00023157"/>
    </source>
</evidence>
<dbReference type="InterPro" id="IPR033954">
    <property type="entry name" value="DiS-bond_Isoase_DsbC/G"/>
</dbReference>
<feature type="chain" id="PRO_5025084672" description="Thiol:disulfide interchange protein" evidence="7">
    <location>
        <begin position="19"/>
        <end position="292"/>
    </location>
</feature>
<name>A0A2N9YJ59_9GAMM</name>
<evidence type="ECO:0000256" key="2">
    <source>
        <dbReference type="ARBA" id="ARBA00009813"/>
    </source>
</evidence>
<evidence type="ECO:0000259" key="8">
    <source>
        <dbReference type="Pfam" id="PF10411"/>
    </source>
</evidence>
<sequence>MRIRFILALLALSANSWATSELATPSTSTTAEPIAIQPMQDPVVTPATPAAPLEQHAEKKTDATIPPVLREALKRLIGAEKLDQVKLAPAPIKNMYEVTVGSEVIYISEDGGHVIVGDIRDTKTGTNLTEQKRNNLRATAINSLDEKDMIIFTPKGKTLFTINVFTDVDCGYCRKLHQEVPKLNELGIKVRYLAFPRAGVGSETYQTMVSVWCADDKNAALTAAKNQQSVKPAQCDNPIAKEYELGQQLGVNGTPALVLSDGELLPGYVPADRLVAYLMQKSVPSLSKASSN</sequence>
<dbReference type="STRING" id="288004.AL038_16630"/>
<dbReference type="EMBL" id="CP018889">
    <property type="protein sequence ID" value="AUI70562.2"/>
    <property type="molecule type" value="Genomic_DNA"/>
</dbReference>
<protein>
    <recommendedName>
        <fullName evidence="7">Thiol:disulfide interchange protein</fullName>
    </recommendedName>
</protein>
<evidence type="ECO:0000259" key="9">
    <source>
        <dbReference type="Pfam" id="PF13098"/>
    </source>
</evidence>
<keyword evidence="4 7" id="KW-0574">Periplasm</keyword>
<comment type="function">
    <text evidence="7">Required for disulfide bond formation in some periplasmic proteins. Acts by transferring its disulfide bond to other proteins and is reduced in the process.</text>
</comment>
<reference evidence="11" key="1">
    <citation type="submission" date="2016-12" db="EMBL/GenBank/DDBJ databases">
        <title>Complete Genome Sequence of Beggiatoa leptomitiformis D-401.</title>
        <authorList>
            <person name="Fomenkov A."/>
            <person name="Vincze T."/>
            <person name="Grabovich M."/>
            <person name="Anton B.P."/>
            <person name="Dubinina G."/>
            <person name="Orlova M."/>
            <person name="Belousova E."/>
            <person name="Roberts R.J."/>
        </authorList>
    </citation>
    <scope>NUCLEOTIDE SEQUENCE [LARGE SCALE GENOMIC DNA]</scope>
    <source>
        <strain evidence="11">D-401</strain>
    </source>
</reference>
<evidence type="ECO:0000313" key="10">
    <source>
        <dbReference type="EMBL" id="AUI70562.2"/>
    </source>
</evidence>
<dbReference type="InterPro" id="IPR051470">
    <property type="entry name" value="Thiol:disulfide_interchange"/>
</dbReference>
<dbReference type="GO" id="GO:0042597">
    <property type="term" value="C:periplasmic space"/>
    <property type="evidence" value="ECO:0007669"/>
    <property type="project" value="UniProtKB-SubCell"/>
</dbReference>
<keyword evidence="3 7" id="KW-0732">Signal</keyword>
<accession>A0A2N9YJ59</accession>
<dbReference type="AlphaFoldDB" id="A0A2N9YJ59"/>
<evidence type="ECO:0000256" key="6">
    <source>
        <dbReference type="ARBA" id="ARBA00023284"/>
    </source>
</evidence>
<dbReference type="CDD" id="cd03020">
    <property type="entry name" value="DsbA_DsbC_DsbG"/>
    <property type="match status" value="1"/>
</dbReference>
<feature type="domain" description="Disulphide bond isomerase DsbC/G N-terminal" evidence="8">
    <location>
        <begin position="63"/>
        <end position="130"/>
    </location>
</feature>
<dbReference type="InterPro" id="IPR018950">
    <property type="entry name" value="DiS-bond_isomerase_DsbC/G_N"/>
</dbReference>
<dbReference type="PANTHER" id="PTHR35272:SF3">
    <property type="entry name" value="THIOL:DISULFIDE INTERCHANGE PROTEIN DSBC"/>
    <property type="match status" value="1"/>
</dbReference>
<dbReference type="InterPro" id="IPR012336">
    <property type="entry name" value="Thioredoxin-like_fold"/>
</dbReference>
<dbReference type="RefSeq" id="WP_062154722.1">
    <property type="nucleotide sequence ID" value="NZ_CP012373.2"/>
</dbReference>
<comment type="subcellular location">
    <subcellularLocation>
        <location evidence="1 7">Periplasm</location>
    </subcellularLocation>
</comment>
<evidence type="ECO:0000256" key="7">
    <source>
        <dbReference type="RuleBase" id="RU364038"/>
    </source>
</evidence>
<dbReference type="Gene3D" id="3.10.450.70">
    <property type="entry name" value="Disulphide bond isomerase, DsbC/G, N-terminal"/>
    <property type="match status" value="1"/>
</dbReference>
<feature type="signal peptide" evidence="7">
    <location>
        <begin position="1"/>
        <end position="18"/>
    </location>
</feature>
<proteinExistence type="inferred from homology"/>
<evidence type="ECO:0000256" key="3">
    <source>
        <dbReference type="ARBA" id="ARBA00022729"/>
    </source>
</evidence>
<comment type="similarity">
    <text evidence="2 7">Belongs to the thioredoxin family. DsbC subfamily.</text>
</comment>
<evidence type="ECO:0000256" key="4">
    <source>
        <dbReference type="ARBA" id="ARBA00022764"/>
    </source>
</evidence>
<dbReference type="Gene3D" id="3.40.30.10">
    <property type="entry name" value="Glutaredoxin"/>
    <property type="match status" value="1"/>
</dbReference>
<dbReference type="Pfam" id="PF13098">
    <property type="entry name" value="Thioredoxin_2"/>
    <property type="match status" value="1"/>
</dbReference>
<keyword evidence="6 7" id="KW-0676">Redox-active center</keyword>
<dbReference type="InterPro" id="IPR036249">
    <property type="entry name" value="Thioredoxin-like_sf"/>
</dbReference>
<dbReference type="PANTHER" id="PTHR35272">
    <property type="entry name" value="THIOL:DISULFIDE INTERCHANGE PROTEIN DSBC-RELATED"/>
    <property type="match status" value="1"/>
</dbReference>
<dbReference type="Proteomes" id="UP000234271">
    <property type="component" value="Chromosome"/>
</dbReference>
<dbReference type="OrthoDB" id="12976at2"/>
<feature type="domain" description="Thioredoxin-like fold" evidence="9">
    <location>
        <begin position="158"/>
        <end position="278"/>
    </location>
</feature>
<organism evidence="10 11">
    <name type="scientific">Beggiatoa leptomitoformis</name>
    <dbReference type="NCBI Taxonomy" id="288004"/>
    <lineage>
        <taxon>Bacteria</taxon>
        <taxon>Pseudomonadati</taxon>
        <taxon>Pseudomonadota</taxon>
        <taxon>Gammaproteobacteria</taxon>
        <taxon>Thiotrichales</taxon>
        <taxon>Thiotrichaceae</taxon>
        <taxon>Beggiatoa</taxon>
    </lineage>
</organism>
<gene>
    <name evidence="10" type="ORF">BLE401_07610</name>
</gene>
<dbReference type="Pfam" id="PF10411">
    <property type="entry name" value="DsbC_N"/>
    <property type="match status" value="1"/>
</dbReference>
<evidence type="ECO:0000313" key="11">
    <source>
        <dbReference type="Proteomes" id="UP000234271"/>
    </source>
</evidence>
<dbReference type="SUPFAM" id="SSF52833">
    <property type="entry name" value="Thioredoxin-like"/>
    <property type="match status" value="1"/>
</dbReference>
<dbReference type="InterPro" id="IPR009094">
    <property type="entry name" value="DiS-bond_isomerase_DsbC/G_N_sf"/>
</dbReference>
<dbReference type="SUPFAM" id="SSF54423">
    <property type="entry name" value="DsbC/DsbG N-terminal domain-like"/>
    <property type="match status" value="1"/>
</dbReference>